<evidence type="ECO:0000256" key="3">
    <source>
        <dbReference type="ARBA" id="ARBA00022989"/>
    </source>
</evidence>
<evidence type="ECO:0000256" key="5">
    <source>
        <dbReference type="SAM" id="Phobius"/>
    </source>
</evidence>
<dbReference type="HAMAP" id="MF_01350">
    <property type="entry name" value="NDH1_NuoH"/>
    <property type="match status" value="1"/>
</dbReference>
<dbReference type="GO" id="GO:0016020">
    <property type="term" value="C:membrane"/>
    <property type="evidence" value="ECO:0007669"/>
    <property type="project" value="UniProtKB-SubCell"/>
</dbReference>
<keyword evidence="6" id="KW-0830">Ubiquinone</keyword>
<dbReference type="RefSeq" id="WP_015233035.1">
    <property type="nucleotide sequence ID" value="NC_019791.1"/>
</dbReference>
<protein>
    <submittedName>
        <fullName evidence="6">NADH:ubiquinone oxidoreductase subunit 1 (Chain H)</fullName>
    </submittedName>
</protein>
<dbReference type="Pfam" id="PF00146">
    <property type="entry name" value="NADHdh"/>
    <property type="match status" value="1"/>
</dbReference>
<reference evidence="7" key="1">
    <citation type="submission" date="2012-03" db="EMBL/GenBank/DDBJ databases">
        <title>Complete genome of Caldisphaera lagunensis DSM 15908.</title>
        <authorList>
            <person name="Lucas S."/>
            <person name="Copeland A."/>
            <person name="Lapidus A."/>
            <person name="Glavina del Rio T."/>
            <person name="Dalin E."/>
            <person name="Tice H."/>
            <person name="Bruce D."/>
            <person name="Goodwin L."/>
            <person name="Pitluck S."/>
            <person name="Peters L."/>
            <person name="Mikhailova N."/>
            <person name="Teshima H."/>
            <person name="Kyrpides N."/>
            <person name="Mavromatis K."/>
            <person name="Ivanova N."/>
            <person name="Brettin T."/>
            <person name="Detter J.C."/>
            <person name="Han C."/>
            <person name="Larimer F."/>
            <person name="Land M."/>
            <person name="Hauser L."/>
            <person name="Markowitz V."/>
            <person name="Cheng J.-F."/>
            <person name="Hugenholtz P."/>
            <person name="Woyke T."/>
            <person name="Wu D."/>
            <person name="Spring S."/>
            <person name="Schroeder M."/>
            <person name="Brambilla E."/>
            <person name="Klenk H.-P."/>
            <person name="Eisen J.A."/>
        </authorList>
    </citation>
    <scope>NUCLEOTIDE SEQUENCE [LARGE SCALE GENOMIC DNA]</scope>
    <source>
        <strain evidence="7">DSM 15908 / JCM 11604 / IC-154</strain>
    </source>
</reference>
<accession>L0AB71</accession>
<name>L0AB71_CALLD</name>
<dbReference type="GO" id="GO:0009060">
    <property type="term" value="P:aerobic respiration"/>
    <property type="evidence" value="ECO:0007669"/>
    <property type="project" value="TreeGrafter"/>
</dbReference>
<keyword evidence="4 5" id="KW-0472">Membrane</keyword>
<gene>
    <name evidence="6" type="ordered locus">Calag_1431</name>
</gene>
<evidence type="ECO:0000256" key="2">
    <source>
        <dbReference type="ARBA" id="ARBA00022692"/>
    </source>
</evidence>
<keyword evidence="2 5" id="KW-0812">Transmembrane</keyword>
<evidence type="ECO:0000313" key="6">
    <source>
        <dbReference type="EMBL" id="AFZ71138.1"/>
    </source>
</evidence>
<dbReference type="GO" id="GO:0003954">
    <property type="term" value="F:NADH dehydrogenase activity"/>
    <property type="evidence" value="ECO:0007669"/>
    <property type="project" value="TreeGrafter"/>
</dbReference>
<dbReference type="STRING" id="1056495.Calag_1431"/>
<feature type="transmembrane region" description="Helical" evidence="5">
    <location>
        <begin position="259"/>
        <end position="276"/>
    </location>
</feature>
<feature type="transmembrane region" description="Helical" evidence="5">
    <location>
        <begin position="162"/>
        <end position="183"/>
    </location>
</feature>
<feature type="transmembrane region" description="Helical" evidence="5">
    <location>
        <begin position="20"/>
        <end position="43"/>
    </location>
</feature>
<dbReference type="InParanoid" id="L0AB71"/>
<feature type="transmembrane region" description="Helical" evidence="5">
    <location>
        <begin position="282"/>
        <end position="307"/>
    </location>
</feature>
<keyword evidence="7" id="KW-1185">Reference proteome</keyword>
<feature type="transmembrane region" description="Helical" evidence="5">
    <location>
        <begin position="128"/>
        <end position="150"/>
    </location>
</feature>
<organism evidence="6 7">
    <name type="scientific">Caldisphaera lagunensis (strain DSM 15908 / JCM 11604 / ANMR 0165 / IC-154)</name>
    <dbReference type="NCBI Taxonomy" id="1056495"/>
    <lineage>
        <taxon>Archaea</taxon>
        <taxon>Thermoproteota</taxon>
        <taxon>Thermoprotei</taxon>
        <taxon>Acidilobales</taxon>
        <taxon>Caldisphaeraceae</taxon>
        <taxon>Caldisphaera</taxon>
    </lineage>
</organism>
<feature type="transmembrane region" description="Helical" evidence="5">
    <location>
        <begin position="203"/>
        <end position="225"/>
    </location>
</feature>
<dbReference type="PANTHER" id="PTHR11432">
    <property type="entry name" value="NADH DEHYDROGENASE SUBUNIT 1"/>
    <property type="match status" value="1"/>
</dbReference>
<dbReference type="EMBL" id="CP003378">
    <property type="protein sequence ID" value="AFZ71138.1"/>
    <property type="molecule type" value="Genomic_DNA"/>
</dbReference>
<dbReference type="GeneID" id="14212691"/>
<evidence type="ECO:0000256" key="1">
    <source>
        <dbReference type="ARBA" id="ARBA00004141"/>
    </source>
</evidence>
<dbReference type="KEGG" id="clg:Calag_1431"/>
<dbReference type="Proteomes" id="UP000010469">
    <property type="component" value="Chromosome"/>
</dbReference>
<evidence type="ECO:0000313" key="7">
    <source>
        <dbReference type="Proteomes" id="UP000010469"/>
    </source>
</evidence>
<evidence type="ECO:0000256" key="4">
    <source>
        <dbReference type="ARBA" id="ARBA00023136"/>
    </source>
</evidence>
<dbReference type="AlphaFoldDB" id="L0AB71"/>
<dbReference type="eggNOG" id="arCOG01546">
    <property type="taxonomic scope" value="Archaea"/>
</dbReference>
<dbReference type="NCBIfam" id="NF004741">
    <property type="entry name" value="PRK06076.1-2"/>
    <property type="match status" value="1"/>
</dbReference>
<dbReference type="InterPro" id="IPR001694">
    <property type="entry name" value="NADH_UbQ_OxRdtase_su1/FPO"/>
</dbReference>
<feature type="transmembrane region" description="Helical" evidence="5">
    <location>
        <begin position="319"/>
        <end position="346"/>
    </location>
</feature>
<dbReference type="HOGENOM" id="CLU_015134_0_2_2"/>
<dbReference type="PANTHER" id="PTHR11432:SF3">
    <property type="entry name" value="NADH-UBIQUINONE OXIDOREDUCTASE CHAIN 1"/>
    <property type="match status" value="1"/>
</dbReference>
<comment type="subcellular location">
    <subcellularLocation>
        <location evidence="1">Membrane</location>
        <topology evidence="1">Multi-pass membrane protein</topology>
    </subcellularLocation>
</comment>
<proteinExistence type="inferred from homology"/>
<dbReference type="OrthoDB" id="15253at2157"/>
<keyword evidence="3 5" id="KW-1133">Transmembrane helix</keyword>
<dbReference type="FunCoup" id="L0AB71">
    <property type="interactions" value="27"/>
</dbReference>
<feature type="transmembrane region" description="Helical" evidence="5">
    <location>
        <begin position="90"/>
        <end position="108"/>
    </location>
</feature>
<sequence>MNVWYYVYRVIIDDIIFYPPVYQFLIIPGLIAALIVALIIIWFERKAAAFVQMRYGPREIAPRIGGAIQLVADLTRYALQEIIIPETVDALPYILSPIIMIILALLPLDAVPITSIKTYFPIPPDYSLLIAVALSTLSPLFVIIMSWASNNKFAIVGGLRESFIITAYELIAVLGFLTVAAMTQSFNLVQIVNLQMSGKWFGLLNPLALLAVFIAVLMSTSGFPFEIPDSESELVAGPYTEYTGLLYGLNMGGAYIKRWVFSVLITLVFLGGWAPYRPTPGIITGYFIPSLIIFIKSLIIMAVMSFLRSVYGRYRVDQALGIAWEILIPLTLAAFGLGLAEAYFGII</sequence>